<feature type="compositionally biased region" description="Low complexity" evidence="2">
    <location>
        <begin position="537"/>
        <end position="553"/>
    </location>
</feature>
<feature type="region of interest" description="Disordered" evidence="2">
    <location>
        <begin position="223"/>
        <end position="258"/>
    </location>
</feature>
<feature type="coiled-coil region" evidence="1">
    <location>
        <begin position="1661"/>
        <end position="1689"/>
    </location>
</feature>
<feature type="compositionally biased region" description="Polar residues" evidence="2">
    <location>
        <begin position="309"/>
        <end position="324"/>
    </location>
</feature>
<feature type="region of interest" description="Disordered" evidence="2">
    <location>
        <begin position="1972"/>
        <end position="1991"/>
    </location>
</feature>
<feature type="compositionally biased region" description="Basic and acidic residues" evidence="2">
    <location>
        <begin position="420"/>
        <end position="434"/>
    </location>
</feature>
<evidence type="ECO:0000313" key="3">
    <source>
        <dbReference type="EnsemblMetazoa" id="ACUA026256-PA"/>
    </source>
</evidence>
<protein>
    <submittedName>
        <fullName evidence="3">Uncharacterized protein</fullName>
    </submittedName>
</protein>
<feature type="compositionally biased region" description="Polar residues" evidence="2">
    <location>
        <begin position="1443"/>
        <end position="1455"/>
    </location>
</feature>
<feature type="compositionally biased region" description="Basic and acidic residues" evidence="2">
    <location>
        <begin position="489"/>
        <end position="514"/>
    </location>
</feature>
<feature type="compositionally biased region" description="Low complexity" evidence="2">
    <location>
        <begin position="162"/>
        <end position="186"/>
    </location>
</feature>
<dbReference type="Proteomes" id="UP000075883">
    <property type="component" value="Unassembled WGS sequence"/>
</dbReference>
<feature type="region of interest" description="Disordered" evidence="2">
    <location>
        <begin position="662"/>
        <end position="691"/>
    </location>
</feature>
<sequence length="2096" mass="228094">MRARPIPPNIPRPHSADFLDYEARHPLNQTVSGVTDEPSPVHRTPRPKSSLDINRTPDHYYYSEASYAEKMRLQSASYLQRAHNSAAGGASRKQQRSDELQGLFASGTMPREGLYRSGSGKLIPSQQQQHPADTDYPLGSQSMPRPSATDRAGTAGVRPTVSSLKKQSSGTSQQQQQEQFARSASARLPRKEEDSSLRDGERKREESMKRLLEWKQRMLQSPLTKKIASQHSTTMASAESLNPGSSTSVSGDRRHDDIYGMKSEDSLLRGDYYAATYERQSIGDLTTIGSSAAARKHGGSVANIAQTSAFGSQMKLNGDYNSYSSDDEDGRKFTPAGRSSPLVSTVATKEVAEAPPPPPQPPSHNLTPHNHSHEFSDYAAGSGSTDNTMHALTQSFYTDTTTGSGGDGKGRIHKPVTNADMDRHSKLEQAKDTKPSAGFAMIEQQQQQQQDEEEDGLYEDSLVNHASVSASPNLSVDANVYENSFIKAPNDRKNSESEGQEIEGRKRCEPKDGVESGIVGDIVNSKARGDDRLHSDNSSGRINGNGNRNNSSVNVKPLLTTEMVAAKQQEPQLQAYIPVYKHSLTSLSVSTALHSPSSNVLSGVGKELPKETPNKAIESSNDRVETSLDNLDASSELQSDEKNADDGDDIFEYTDEDLDEALQQAEEQQEAEPDKEREKMPPTNGSSADLQNYGLSMDDELSMQIMEGHYMPMTPRKNLISSASSCTTLSLLNRHNSQAGQLMSSASSTGKLRPCESLTAMDILDSIQKSNEMQMCNAYDESTYIEMTKGALGKSVFATAEELRGTTYEMIMVPESSRSLSRAAGNGGETGLSRNTADSEPLYMELSQLHSNINALTKKDSKHGLIDRGTKRDEKLDAKAIDGEYPKKSQNIESPAELVGEKTSTMVRMKNAVTGGTGTLNKKKKKDKNWPDIVMQSSKTDDSDSESDAPDKLIDDCKRLKKKNSAKEKKLSSTITSDLQSKTMARSRFSLSDTFRPASYYLGASGSATPFGHGNSAGDSTFDILLDSSDSDIVSPPPIPISSLPLDEPDGGSCVDDGRMLLGAVDIPRYGDREKFRSSEAIDLIKSHHAQEKRQSVQSLVMGGTSSGGQSLAGSMNLSYGMRRESGSISSNRSSLRSSSQGLFGTAGVVSKQTRDSLTGQDRCYDGVSHASSEYELLVRDACANSVRLGSAMGARRDDSSARSSITLSETSGSIEWRSRSCMDVSIRNKRRPISGSSINCPIEMALDGLDGTPEIVGSELDSSRSNRFLSSAIIEGGKGSIAEGNGEELNSNSSNFSQNGHDNSIYYENVDVPGTNVSELTSRNSNVPILSPLREKNLSLHDARCQSEYLSTVLEGHSLDVENASLVSAMDPDQQSSCTIRYDYDRSNQCNRTITPIDGGSQSVATDAIHSRNNSTLSSEGAPYYYSDLQTARSRDEDSIQHQRQVSNSSSHASPTALFAAGDTLNNQRDPGGLRKHTTGSIFHIHNPLNTLKTANLLLHASANEKHADIDRKNLYESDRIGQKDVNKTIAASLAAGVGKTVAMSPGRSASSLSVNAFRDGSSTISRQSTGSFCGSTIHHQESAYATQSRASGDPMPGCSNSRRDGFQQLLDTSGGNISSGDQLWEEDTLWRDNLRRVSHIHAKSMDNLDHLGTIRSPSAAMLAKTINQQQQEQRETQERLIGSTQENGSNAGAGCNGDDDDVYVQLASNVSSSGTIVRDGRWSSSSGRESDAVYEVLRDEINRYDINRETIRQWDLMSSGLVNSSTTTSSNSKANGSNIDTCRKSLTSSGGTTTFTGKTNTTEDVPGAQLFSKAGTRSLIATQSLSAESGETSNDGMSVSSVTNSKYNMADHERDKYNLDSNKHLNTRKTSISVRNVFNLPKVALTVKPDPSDPNYLQSKGGITPGSSFYEGMMLGAAAEYYGGEKYIRPDISFESTHDLYTQAQLQRAQELNLQQHYQLQNIDRSLATMQDQQPQDASPQSPMVGRGGMETKWSTTPTAGGHDPAGYMNGRLKNESTNDKPLDVSAGDLLNRTHEELILLLIQLRRQNSQTARSIEQCCTNIHELQVFVFCFMFPLFFFRVINSRTFVVLDRF</sequence>
<proteinExistence type="predicted"/>
<feature type="region of interest" description="Disordered" evidence="2">
    <location>
        <begin position="1434"/>
        <end position="1455"/>
    </location>
</feature>
<dbReference type="VEuPathDB" id="VectorBase:ACUA026256"/>
<dbReference type="EnsemblMetazoa" id="ACUA026256-RA">
    <property type="protein sequence ID" value="ACUA026256-PA"/>
    <property type="gene ID" value="ACUA026256"/>
</dbReference>
<feature type="region of interest" description="Disordered" evidence="2">
    <location>
        <begin position="309"/>
        <end position="386"/>
    </location>
</feature>
<accession>A0A182MU27</accession>
<evidence type="ECO:0000256" key="1">
    <source>
        <dbReference type="SAM" id="Coils"/>
    </source>
</evidence>
<feature type="region of interest" description="Disordered" evidence="2">
    <location>
        <begin position="913"/>
        <end position="954"/>
    </location>
</feature>
<evidence type="ECO:0000256" key="2">
    <source>
        <dbReference type="SAM" id="MobiDB-lite"/>
    </source>
</evidence>
<dbReference type="EMBL" id="AXCM01010563">
    <property type="status" value="NOT_ANNOTATED_CDS"/>
    <property type="molecule type" value="Genomic_DNA"/>
</dbReference>
<reference evidence="4" key="1">
    <citation type="submission" date="2013-09" db="EMBL/GenBank/DDBJ databases">
        <title>The Genome Sequence of Anopheles culicifacies species A.</title>
        <authorList>
            <consortium name="The Broad Institute Genomics Platform"/>
            <person name="Neafsey D.E."/>
            <person name="Besansky N."/>
            <person name="Howell P."/>
            <person name="Walton C."/>
            <person name="Young S.K."/>
            <person name="Zeng Q."/>
            <person name="Gargeya S."/>
            <person name="Fitzgerald M."/>
            <person name="Haas B."/>
            <person name="Abouelleil A."/>
            <person name="Allen A.W."/>
            <person name="Alvarado L."/>
            <person name="Arachchi H.M."/>
            <person name="Berlin A.M."/>
            <person name="Chapman S.B."/>
            <person name="Gainer-Dewar J."/>
            <person name="Goldberg J."/>
            <person name="Griggs A."/>
            <person name="Gujja S."/>
            <person name="Hansen M."/>
            <person name="Howarth C."/>
            <person name="Imamovic A."/>
            <person name="Ireland A."/>
            <person name="Larimer J."/>
            <person name="McCowan C."/>
            <person name="Murphy C."/>
            <person name="Pearson M."/>
            <person name="Poon T.W."/>
            <person name="Priest M."/>
            <person name="Roberts A."/>
            <person name="Saif S."/>
            <person name="Shea T."/>
            <person name="Sisk P."/>
            <person name="Sykes S."/>
            <person name="Wortman J."/>
            <person name="Nusbaum C."/>
            <person name="Birren B."/>
        </authorList>
    </citation>
    <scope>NUCLEOTIDE SEQUENCE [LARGE SCALE GENOMIC DNA]</scope>
    <source>
        <strain evidence="4">A-37</strain>
    </source>
</reference>
<keyword evidence="4" id="KW-1185">Reference proteome</keyword>
<feature type="region of interest" description="Disordered" evidence="2">
    <location>
        <begin position="27"/>
        <end position="57"/>
    </location>
</feature>
<feature type="compositionally biased region" description="Polar residues" evidence="2">
    <location>
        <begin position="223"/>
        <end position="250"/>
    </location>
</feature>
<name>A0A182MU27_9DIPT</name>
<feature type="compositionally biased region" description="Basic and acidic residues" evidence="2">
    <location>
        <begin position="189"/>
        <end position="209"/>
    </location>
</feature>
<organism evidence="3 4">
    <name type="scientific">Anopheles culicifacies</name>
    <dbReference type="NCBI Taxonomy" id="139723"/>
    <lineage>
        <taxon>Eukaryota</taxon>
        <taxon>Metazoa</taxon>
        <taxon>Ecdysozoa</taxon>
        <taxon>Arthropoda</taxon>
        <taxon>Hexapoda</taxon>
        <taxon>Insecta</taxon>
        <taxon>Pterygota</taxon>
        <taxon>Neoptera</taxon>
        <taxon>Endopterygota</taxon>
        <taxon>Diptera</taxon>
        <taxon>Nematocera</taxon>
        <taxon>Culicoidea</taxon>
        <taxon>Culicidae</taxon>
        <taxon>Anophelinae</taxon>
        <taxon>Anopheles</taxon>
        <taxon>culicifacies species complex</taxon>
    </lineage>
</organism>
<feature type="region of interest" description="Disordered" evidence="2">
    <location>
        <begin position="594"/>
        <end position="625"/>
    </location>
</feature>
<dbReference type="STRING" id="139723.A0A182MU27"/>
<feature type="region of interest" description="Disordered" evidence="2">
    <location>
        <begin position="399"/>
        <end position="471"/>
    </location>
</feature>
<reference evidence="3" key="2">
    <citation type="submission" date="2020-05" db="UniProtKB">
        <authorList>
            <consortium name="EnsemblMetazoa"/>
        </authorList>
    </citation>
    <scope>IDENTIFICATION</scope>
    <source>
        <strain evidence="3">A-37</strain>
    </source>
</reference>
<feature type="region of interest" description="Disordered" evidence="2">
    <location>
        <begin position="487"/>
        <end position="553"/>
    </location>
</feature>
<feature type="region of interest" description="Disordered" evidence="2">
    <location>
        <begin position="77"/>
        <end position="209"/>
    </location>
</feature>
<keyword evidence="1" id="KW-0175">Coiled coil</keyword>
<feature type="compositionally biased region" description="Low complexity" evidence="2">
    <location>
        <begin position="1973"/>
        <end position="1985"/>
    </location>
</feature>
<evidence type="ECO:0000313" key="4">
    <source>
        <dbReference type="Proteomes" id="UP000075883"/>
    </source>
</evidence>